<dbReference type="EMBL" id="WBVO01000004">
    <property type="protein sequence ID" value="KAB2810244.1"/>
    <property type="molecule type" value="Genomic_DNA"/>
</dbReference>
<organism evidence="1 2">
    <name type="scientific">Phaeocystidibacter luteus</name>
    <dbReference type="NCBI Taxonomy" id="911197"/>
    <lineage>
        <taxon>Bacteria</taxon>
        <taxon>Pseudomonadati</taxon>
        <taxon>Bacteroidota</taxon>
        <taxon>Flavobacteriia</taxon>
        <taxon>Flavobacteriales</taxon>
        <taxon>Phaeocystidibacteraceae</taxon>
        <taxon>Phaeocystidibacter</taxon>
    </lineage>
</organism>
<protein>
    <submittedName>
        <fullName evidence="1">Uncharacterized protein</fullName>
    </submittedName>
</protein>
<keyword evidence="2" id="KW-1185">Reference proteome</keyword>
<dbReference type="RefSeq" id="WP_151667033.1">
    <property type="nucleotide sequence ID" value="NZ_WBVO01000004.1"/>
</dbReference>
<comment type="caution">
    <text evidence="1">The sequence shown here is derived from an EMBL/GenBank/DDBJ whole genome shotgun (WGS) entry which is preliminary data.</text>
</comment>
<name>A0A6N6RIJ8_9FLAO</name>
<accession>A0A6N6RIJ8</accession>
<dbReference type="AlphaFoldDB" id="A0A6N6RIJ8"/>
<evidence type="ECO:0000313" key="1">
    <source>
        <dbReference type="EMBL" id="KAB2810244.1"/>
    </source>
</evidence>
<sequence length="313" mass="36314">MVRFIWKQGFALKKVEILLLLFVFPHIAAFSQQYHNPWNIDVGIDVGPSSLVLNEQLPSESEFLQSPFHVPYDTSKFLFNHEYRGIWIRSQGRVDVTMNLQFSHEDGYMFGLGFRTGLVPAEEPRVYYATLSSDESASRSVELSLNSLQIQGGWDLFHERWNIPKSHLFRLNCYLGYSWMSMDDLYTYHYSETNSSGSMLVNSSESFTLKAGGVNWGCGMDYIWFPNKIKSGFGLGFTFRFDRHYLNYREMNRNTYFLNGEDQLKDLAAKERVFLFEQTDSGESKGATRFDKAISHSDNVHFGLKVLYRFGRL</sequence>
<proteinExistence type="predicted"/>
<dbReference type="OrthoDB" id="9820702at2"/>
<reference evidence="1 2" key="1">
    <citation type="submission" date="2019-09" db="EMBL/GenBank/DDBJ databases">
        <title>Genomes of family Cryomorphaceae.</title>
        <authorList>
            <person name="Bowman J.P."/>
        </authorList>
    </citation>
    <scope>NUCLEOTIDE SEQUENCE [LARGE SCALE GENOMIC DNA]</scope>
    <source>
        <strain evidence="1 2">LMG 25704</strain>
    </source>
</reference>
<dbReference type="Proteomes" id="UP000468650">
    <property type="component" value="Unassembled WGS sequence"/>
</dbReference>
<evidence type="ECO:0000313" key="2">
    <source>
        <dbReference type="Proteomes" id="UP000468650"/>
    </source>
</evidence>
<gene>
    <name evidence="1" type="ORF">F8C67_06580</name>
</gene>